<dbReference type="InParanoid" id="A0A2P6NID2"/>
<protein>
    <submittedName>
        <fullName evidence="1">Uncharacterized protein</fullName>
    </submittedName>
</protein>
<reference evidence="1 2" key="1">
    <citation type="journal article" date="2018" name="Genome Biol. Evol.">
        <title>Multiple Roots of Fruiting Body Formation in Amoebozoa.</title>
        <authorList>
            <person name="Hillmann F."/>
            <person name="Forbes G."/>
            <person name="Novohradska S."/>
            <person name="Ferling I."/>
            <person name="Riege K."/>
            <person name="Groth M."/>
            <person name="Westermann M."/>
            <person name="Marz M."/>
            <person name="Spaller T."/>
            <person name="Winckler T."/>
            <person name="Schaap P."/>
            <person name="Glockner G."/>
        </authorList>
    </citation>
    <scope>NUCLEOTIDE SEQUENCE [LARGE SCALE GENOMIC DNA]</scope>
    <source>
        <strain evidence="1 2">Jena</strain>
    </source>
</reference>
<dbReference type="Proteomes" id="UP000241769">
    <property type="component" value="Unassembled WGS sequence"/>
</dbReference>
<dbReference type="AlphaFoldDB" id="A0A2P6NID2"/>
<accession>A0A2P6NID2</accession>
<name>A0A2P6NID2_9EUKA</name>
<keyword evidence="2" id="KW-1185">Reference proteome</keyword>
<organism evidence="1 2">
    <name type="scientific">Planoprotostelium fungivorum</name>
    <dbReference type="NCBI Taxonomy" id="1890364"/>
    <lineage>
        <taxon>Eukaryota</taxon>
        <taxon>Amoebozoa</taxon>
        <taxon>Evosea</taxon>
        <taxon>Variosea</taxon>
        <taxon>Cavosteliida</taxon>
        <taxon>Cavosteliaceae</taxon>
        <taxon>Planoprotostelium</taxon>
    </lineage>
</organism>
<dbReference type="EMBL" id="MDYQ01000078">
    <property type="protein sequence ID" value="PRP83697.1"/>
    <property type="molecule type" value="Genomic_DNA"/>
</dbReference>
<gene>
    <name evidence="1" type="ORF">PROFUN_03852</name>
</gene>
<evidence type="ECO:0000313" key="2">
    <source>
        <dbReference type="Proteomes" id="UP000241769"/>
    </source>
</evidence>
<sequence>MSTLFEGLCGYTGPVMAVCRSIGFGKNRAHPGLNRGPAGLQPDALPLSYGPGMFAQYSLTILLSNRLSQPQTKGELILPIFCSDQRIPGLLTFFSFLQLSTSSYPLIAHGRGAVCTLVLLKVAFYRAAQGVKKTSIHGAFAYLSYRVLKKEAMASAVGLTPYNSLGMYEFFGTLGDDFHKKLNSRSDLALILGVLKRYRSAEESDDPYTMHLWSQIDPIVVGKAKAI</sequence>
<evidence type="ECO:0000313" key="1">
    <source>
        <dbReference type="EMBL" id="PRP83697.1"/>
    </source>
</evidence>
<comment type="caution">
    <text evidence="1">The sequence shown here is derived from an EMBL/GenBank/DDBJ whole genome shotgun (WGS) entry which is preliminary data.</text>
</comment>
<proteinExistence type="predicted"/>